<proteinExistence type="predicted"/>
<dbReference type="RefSeq" id="WP_344310290.1">
    <property type="nucleotide sequence ID" value="NZ_BAAANY010000009.1"/>
</dbReference>
<evidence type="ECO:0000313" key="2">
    <source>
        <dbReference type="EMBL" id="GAA1676143.1"/>
    </source>
</evidence>
<sequence length="210" mass="23057">MRVRKFGHSCLLVEEADAKILVDPGVFSPGWEELEGLDGVLVTHQHPDHLDLERLPALLKANPDAALYLDAGSAPQVSGHGFNVVVVTDGDKFDINGLSVEVIGRNHAVIHPDIAQVPNVGYLIGERLFHPGDALTVPDREIEVLACPCTAPWGKIADFVDYLRKVAPRVAIPIHEAVYARPQMAYQMLEKLKPETTTLKIIDDGTPYQF</sequence>
<dbReference type="Pfam" id="PF13483">
    <property type="entry name" value="Lactamase_B_3"/>
    <property type="match status" value="1"/>
</dbReference>
<gene>
    <name evidence="2" type="ORF">GCM10009765_26830</name>
</gene>
<dbReference type="EMBL" id="BAAANY010000009">
    <property type="protein sequence ID" value="GAA1676143.1"/>
    <property type="molecule type" value="Genomic_DNA"/>
</dbReference>
<name>A0ABN2GSM2_9ACTN</name>
<dbReference type="PANTHER" id="PTHR43546">
    <property type="entry name" value="UPF0173 METAL-DEPENDENT HYDROLASE MJ1163-RELATED"/>
    <property type="match status" value="1"/>
</dbReference>
<keyword evidence="3" id="KW-1185">Reference proteome</keyword>
<dbReference type="SUPFAM" id="SSF56281">
    <property type="entry name" value="Metallo-hydrolase/oxidoreductase"/>
    <property type="match status" value="1"/>
</dbReference>
<evidence type="ECO:0000259" key="1">
    <source>
        <dbReference type="SMART" id="SM00849"/>
    </source>
</evidence>
<feature type="domain" description="Metallo-beta-lactamase" evidence="1">
    <location>
        <begin position="7"/>
        <end position="175"/>
    </location>
</feature>
<dbReference type="InterPro" id="IPR050114">
    <property type="entry name" value="UPF0173_UPF0282_UlaG_hydrolase"/>
</dbReference>
<dbReference type="Gene3D" id="3.60.15.10">
    <property type="entry name" value="Ribonuclease Z/Hydroxyacylglutathione hydrolase-like"/>
    <property type="match status" value="1"/>
</dbReference>
<dbReference type="InterPro" id="IPR036866">
    <property type="entry name" value="RibonucZ/Hydroxyglut_hydro"/>
</dbReference>
<accession>A0ABN2GSM2</accession>
<comment type="caution">
    <text evidence="2">The sequence shown here is derived from an EMBL/GenBank/DDBJ whole genome shotgun (WGS) entry which is preliminary data.</text>
</comment>
<dbReference type="SMART" id="SM00849">
    <property type="entry name" value="Lactamase_B"/>
    <property type="match status" value="1"/>
</dbReference>
<protein>
    <submittedName>
        <fullName evidence="2">MBL fold metallo-hydrolase</fullName>
    </submittedName>
</protein>
<dbReference type="Proteomes" id="UP001500618">
    <property type="component" value="Unassembled WGS sequence"/>
</dbReference>
<dbReference type="PANTHER" id="PTHR43546:SF3">
    <property type="entry name" value="UPF0173 METAL-DEPENDENT HYDROLASE MJ1163"/>
    <property type="match status" value="1"/>
</dbReference>
<evidence type="ECO:0000313" key="3">
    <source>
        <dbReference type="Proteomes" id="UP001500618"/>
    </source>
</evidence>
<dbReference type="InterPro" id="IPR001279">
    <property type="entry name" value="Metallo-B-lactamas"/>
</dbReference>
<organism evidence="2 3">
    <name type="scientific">Fodinicola feengrottensis</name>
    <dbReference type="NCBI Taxonomy" id="435914"/>
    <lineage>
        <taxon>Bacteria</taxon>
        <taxon>Bacillati</taxon>
        <taxon>Actinomycetota</taxon>
        <taxon>Actinomycetes</taxon>
        <taxon>Mycobacteriales</taxon>
        <taxon>Fodinicola</taxon>
    </lineage>
</organism>
<reference evidence="2 3" key="1">
    <citation type="journal article" date="2019" name="Int. J. Syst. Evol. Microbiol.">
        <title>The Global Catalogue of Microorganisms (GCM) 10K type strain sequencing project: providing services to taxonomists for standard genome sequencing and annotation.</title>
        <authorList>
            <consortium name="The Broad Institute Genomics Platform"/>
            <consortium name="The Broad Institute Genome Sequencing Center for Infectious Disease"/>
            <person name="Wu L."/>
            <person name="Ma J."/>
        </authorList>
    </citation>
    <scope>NUCLEOTIDE SEQUENCE [LARGE SCALE GENOMIC DNA]</scope>
    <source>
        <strain evidence="2 3">JCM 14718</strain>
    </source>
</reference>